<protein>
    <submittedName>
        <fullName evidence="1">Uncharacterized protein</fullName>
    </submittedName>
</protein>
<sequence length="74" mass="8695">MYEYDWKYFPARLHTTKEIINFLENIDNIQTLLNNNPPDLSYHIFGGINHPGVINDSITFMNTTINKNIKKLIL</sequence>
<evidence type="ECO:0000313" key="1">
    <source>
        <dbReference type="EMBL" id="QHT92687.1"/>
    </source>
</evidence>
<proteinExistence type="predicted"/>
<accession>A0A6C0ILC8</accession>
<dbReference type="AlphaFoldDB" id="A0A6C0ILC8"/>
<organism evidence="1">
    <name type="scientific">viral metagenome</name>
    <dbReference type="NCBI Taxonomy" id="1070528"/>
    <lineage>
        <taxon>unclassified sequences</taxon>
        <taxon>metagenomes</taxon>
        <taxon>organismal metagenomes</taxon>
    </lineage>
</organism>
<name>A0A6C0ILC8_9ZZZZ</name>
<dbReference type="EMBL" id="MN740193">
    <property type="protein sequence ID" value="QHT92687.1"/>
    <property type="molecule type" value="Genomic_DNA"/>
</dbReference>
<reference evidence="1" key="1">
    <citation type="journal article" date="2020" name="Nature">
        <title>Giant virus diversity and host interactions through global metagenomics.</title>
        <authorList>
            <person name="Schulz F."/>
            <person name="Roux S."/>
            <person name="Paez-Espino D."/>
            <person name="Jungbluth S."/>
            <person name="Walsh D.A."/>
            <person name="Denef V.J."/>
            <person name="McMahon K.D."/>
            <person name="Konstantinidis K.T."/>
            <person name="Eloe-Fadrosh E.A."/>
            <person name="Kyrpides N.C."/>
            <person name="Woyke T."/>
        </authorList>
    </citation>
    <scope>NUCLEOTIDE SEQUENCE</scope>
    <source>
        <strain evidence="1">GVMAG-M-3300023184-89</strain>
    </source>
</reference>